<evidence type="ECO:0000313" key="10">
    <source>
        <dbReference type="Proteomes" id="UP000018733"/>
    </source>
</evidence>
<keyword evidence="10" id="KW-1185">Reference proteome</keyword>
<dbReference type="Pfam" id="PF04829">
    <property type="entry name" value="PT-VENN"/>
    <property type="match status" value="1"/>
</dbReference>
<evidence type="ECO:0000256" key="7">
    <source>
        <dbReference type="SAM" id="Phobius"/>
    </source>
</evidence>
<dbReference type="InterPro" id="IPR008638">
    <property type="entry name" value="FhaB/CdiA-like_TPS"/>
</dbReference>
<evidence type="ECO:0000256" key="4">
    <source>
        <dbReference type="ARBA" id="ARBA00023026"/>
    </source>
</evidence>
<evidence type="ECO:0000256" key="2">
    <source>
        <dbReference type="ARBA" id="ARBA00022656"/>
    </source>
</evidence>
<dbReference type="GO" id="GO:0003824">
    <property type="term" value="F:catalytic activity"/>
    <property type="evidence" value="ECO:0007669"/>
    <property type="project" value="UniProtKB-ARBA"/>
</dbReference>
<dbReference type="GO" id="GO:0090729">
    <property type="term" value="F:toxin activity"/>
    <property type="evidence" value="ECO:0007669"/>
    <property type="project" value="UniProtKB-KW"/>
</dbReference>
<dbReference type="PATRIC" id="fig|1424334.3.peg.2957"/>
<feature type="domain" description="Filamentous haemagglutinin FhaB/tRNA nuclease CdiA-like TPS" evidence="8">
    <location>
        <begin position="108"/>
        <end position="228"/>
    </location>
</feature>
<evidence type="ECO:0000313" key="9">
    <source>
        <dbReference type="EMBL" id="ETF02389.1"/>
    </source>
</evidence>
<feature type="compositionally biased region" description="Polar residues" evidence="6">
    <location>
        <begin position="440"/>
        <end position="458"/>
    </location>
</feature>
<dbReference type="OrthoDB" id="5666689at2"/>
<dbReference type="InterPro" id="IPR024973">
    <property type="entry name" value="ESPR"/>
</dbReference>
<comment type="caution">
    <text evidence="9">The sequence shown here is derived from an EMBL/GenBank/DDBJ whole genome shotgun (WGS) entry which is preliminary data.</text>
</comment>
<dbReference type="SUPFAM" id="SSF51126">
    <property type="entry name" value="Pectin lyase-like"/>
    <property type="match status" value="1"/>
</dbReference>
<sequence length="3205" mass="339321">MNKRCYRLRFNHVRGQWMAVADIVVGPGKSHAGRSGGAAGSQDQVNARNKWGIAMIPALPRLRLIMQAIVLAGVTGLIAFVPDHTAQAQIVANKAMPTHTQPSIVTTANGLPQVNIQTPNSAGVSMNNYSQFDVQPSGAILNNSRTSTQTQLAGWIQGNPLLTTDSARVIVNQIQSSNPSLLRGYIEVAGQRAQVVMANPAGISCEGCGFIHADRAVLTTGQVGLNPSTGALDNYVVRSGTVNIANMDASQTPYVDVLARAAKVTGTIRAKQLDIKTGINTIDANTGAVCASAGRTEVTAASDASAASDGRGDQPEVAIDIAELGGMYAGQITLLATEHGVGVRNLGNIRAGENLTLSANGQLHNRGTLAADGALNVQADSLLNDGTLYGGQNTAATTVTSLKNNKQILSGGNIALTANGATGSLTLGSESRLAAGLDLSETNQAQPGTSDKSSATTGKDSRSLKDKDSRSLKPGQSISLNAKDQAIVAGTIQVDGSLLAQADTLSVSGSELVAQDIRLTSRQGDLLANKAKIHAHTLAVNTPWQLSTEEAQIQAEALQLNAGSIRNRRGKLIHTGSNPFVLQTGALDNQGGLIATVSANLTIKSDSINNTEGTILQTSAAETSANPDDNALNINRLNINQLSINSGTLTNTRGTIRNNTGAVNLALADNALLTNQAGQIHSGTTLTLRAGGIDNQAGRILAGERLQLQLDKQGQGVDNRRGKIAAQTLDGFNTRTLDNREGRIEVSGETGLWLATTGLLTNEQGIIAVKGSLNIQAGDVDNRQGVVSSQRNARIHSASGLNNDGGKVVSDQTLFVEVDGDLHNQNGNVSAGTDMVLRGDTVNNQAGKLLANGDVALNASTLHNENGRIAAQRLQLRGGAINNDAGLIQAVQEMTIDTDGHQLINTNTGKDKGVISGGTLQLATGKLDNREGFIGAAKAATLQTGTLDNRQGRVGTDDLRIQAKDLDNRQGNLQSVKNIALDLGNASLDTRSGLIRAGDTLHISAATINNDDTFDGDRAAQQQKGIQANTITLAGGTLFNHSGFIAATQNLEFNISDSLNNQSGYITSLGTTRILDPQGNLLVNNEQGYISGKEKTQVQSAQLTGQGGTFAGDHLSLDLRGDYQNAHSLIGHTRLDLSTTGDVYNEGKLESANALAIQAHNLKNTQQGKIQAKHTRLQASDTIRNEGLINGQNTVVVADRIHNLGTGRIYGIRLGLQARELSNGGKQQDDTSRAGTIAARDRLDIGAQTLSNQDGALIYSGGDAAFGRTLDPDGRVTGTASSIVNNGSMIDIAGSAQIKTEQLRNLNADYRTELQQVGPVRKGKDYEPIPEHSSWDPSLHKRYDSDSAVVLTMEKSMLYYEGPDDKLWDFWGKPNALKIGKRYRGGGFPSAYIDDRRVGIAPSYYVSRLDDEDILFPWIIDESKKVYSLVYSPDDPIWEKTGIPAPDRNIPPSTIKVCSGISWNEVCQTKPNPEMKRYIDNNPSYAKLDELISQYNHAIQGYHEDMFREYEYEVTTQETRITHSKPGQISIGKNLALSGGAFTNDKSRVAIGGAMTGTVQFINNIDDENAIRRITERGRHREHDDDDDYGDWHDYEIPREEHIPASVAVVQIGQGAQSQSVDIVPVPDQTAEISAGGAAPVKPGDLVGTGHAIIEVSPDKPLEGTVTGSSEPAPVIRTTTPRRDLPSASLFIIRPDGQGGPLIETDPQFTQYGNWLTSNYMLEQLGLDPQHTLKRLGDGFYERNLINEQIGQLTGRRFLDGYQNDEEQYRALMNNAVTFAKKFDLRPGIALTAEQMAQLTSDIVWLVEQTVTLPDGSQQRVLAPQVYVKVRKGDLRGDGALVSADQIKLQANDTVYNSGTVAGRQLVDITADSIANMAGGRMNADKIALTAKDDIRVVGGQISAEQALNLKAGHDIEVASTLNHIQTRSDQDNYEYTDLDRLAGLYVTGSKGLGQLQVQADRDLILTAAALGNAGQGKDSSTVLQAGNNLALKTLTTRMSELVVSDASNYVKRIGSEEKGTHIASNGDIVMRSGNDLSLRGADVTSQQGAVNLQAGRDVRIEAGLSESGGQLRHKGSKRTGLATKTTEIRSDVQRQTLVGSAVSGETVSIQAGRDLKVVASDVVSDNSTTLIAQNNIRIEAGTENNREHEYRNTTKSGLLGGSGGLGFTVGTQSLTQQTDSQGAIQSQARSSVGSIKGDTRLVAGEQVLVRGSDVLAGDDILIAGKAVTIDPGTDQRQSKHVTEFRQSGLTIGVDAPIIQAVQAGVRATEQAGKSKNARVNAMSLANVGWSGYKIGQQGANVDQAMGQLQAGDAKGAAETAGVKLSITYGSQRSRSSTEVQQTETSGSQVRAQNTVTILATGAGTDSDITVIGSDIAGKKGTTLIADDAITLQAAEQTTRERSKNSSSGGKIGVSIGYENGSAAFGITVGANVGKGKGVGDEICYINTHVGDRDSATLIQSGGATTLKGAQVAGSRVRLKASDLTIESLQDKATFKGKQDDARGEITIGYGASGSGSISRSKISADYAGVNEQSGIFAQDQGYQIDVADHTDLTGAIITSSAAAEQKGLNRLTTGTLDARHIENHSKVKATSVGIGGDGNPMGVFGGSSSGLTASFGYGSFSSNESSVFHSGINTANIAITRPDAQQALTGKTAQDTIASIHTSLTNDEALAIRGLDNTFDKDEVQKQIDLDRDISQQFSKNTQEASGELKKRMARNDADFKAGLISEKERDERNAQLRNLEWLLGTVSAGLATPSNGLAGSLVAAASPTIAREIGQQFKQAGKEGSAGHIFAHAALGALVAGATGNGVAGGALAGAGAETIAPITAKLLFDKDVTQLTPEEKKTVSSIASLTGAGLAGAVGGNGKNLVSGSVVGRTAVENNYLTNAQLENLAQQIRNCSGDQCDKVIREMVDTNIRQQEEIQPFCAASPEQCQTKYGHLLDEMDASIALIKKLDIDKTLSNKFRNYLIAIYMLNSEARGLAVEDGWAKRIEEMGVDKETAQLIAAELPSMFGSPGGRKAGRRKVSVQPEPNKMQIADKDNSVAGKSSIKTPASTALSKQQSNSKLSESERLNLEAFDSFTGGASRLKKGQITMDGQAIKANGEFSKNAMVFDNVPRSKVVKYYKKLAGIEFLPNPQLMTETPDIYGNPGILYTVEKGKITYTLRSGSSSVDKTRAKWTIEISGVRGYPVGERVVNRKKIEMKFR</sequence>
<keyword evidence="7" id="KW-0812">Transmembrane</keyword>
<accession>V8QTQ2</accession>
<dbReference type="Proteomes" id="UP000018733">
    <property type="component" value="Unassembled WGS sequence"/>
</dbReference>
<dbReference type="NCBIfam" id="TIGR01731">
    <property type="entry name" value="fil_hemag_20aa"/>
    <property type="match status" value="17"/>
</dbReference>
<dbReference type="InterPro" id="IPR025157">
    <property type="entry name" value="Hemagglutinin_rpt"/>
</dbReference>
<feature type="region of interest" description="Disordered" evidence="6">
    <location>
        <begin position="3012"/>
        <end position="3069"/>
    </location>
</feature>
<gene>
    <name evidence="9" type="ORF">W822_14720</name>
</gene>
<dbReference type="STRING" id="1424334.W822_14720"/>
<dbReference type="Pfam" id="PF05860">
    <property type="entry name" value="TPS"/>
    <property type="match status" value="1"/>
</dbReference>
<feature type="compositionally biased region" description="Polar residues" evidence="6">
    <location>
        <begin position="3044"/>
        <end position="3066"/>
    </location>
</feature>
<feature type="region of interest" description="Disordered" evidence="6">
    <location>
        <begin position="439"/>
        <end position="476"/>
    </location>
</feature>
<keyword evidence="7" id="KW-0472">Membrane</keyword>
<feature type="compositionally biased region" description="Basic and acidic residues" evidence="6">
    <location>
        <begin position="459"/>
        <end position="471"/>
    </location>
</feature>
<dbReference type="InterPro" id="IPR012334">
    <property type="entry name" value="Pectin_lyas_fold"/>
</dbReference>
<organism evidence="9 10">
    <name type="scientific">Advenella kashmirensis W13003</name>
    <dbReference type="NCBI Taxonomy" id="1424334"/>
    <lineage>
        <taxon>Bacteria</taxon>
        <taxon>Pseudomonadati</taxon>
        <taxon>Pseudomonadota</taxon>
        <taxon>Betaproteobacteria</taxon>
        <taxon>Burkholderiales</taxon>
        <taxon>Alcaligenaceae</taxon>
    </lineage>
</organism>
<evidence type="ECO:0000256" key="6">
    <source>
        <dbReference type="SAM" id="MobiDB-lite"/>
    </source>
</evidence>
<dbReference type="InterPro" id="IPR010069">
    <property type="entry name" value="CdiA_FHA1_rpt"/>
</dbReference>
<comment type="subcellular location">
    <subcellularLocation>
        <location evidence="1">Target cell</location>
        <location evidence="1">Target cell cytoplasm</location>
    </subcellularLocation>
</comment>
<dbReference type="InterPro" id="IPR011050">
    <property type="entry name" value="Pectin_lyase_fold/virulence"/>
</dbReference>
<dbReference type="SMART" id="SM00912">
    <property type="entry name" value="Haemagg_act"/>
    <property type="match status" value="1"/>
</dbReference>
<keyword evidence="2" id="KW-0800">Toxin</keyword>
<dbReference type="NCBIfam" id="TIGR01901">
    <property type="entry name" value="adhes_NPXG"/>
    <property type="match status" value="1"/>
</dbReference>
<proteinExistence type="inferred from homology"/>
<dbReference type="Pfam" id="PF13332">
    <property type="entry name" value="Fil_haemagg_2"/>
    <property type="match status" value="4"/>
</dbReference>
<evidence type="ECO:0000256" key="3">
    <source>
        <dbReference type="ARBA" id="ARBA00022913"/>
    </source>
</evidence>
<keyword evidence="7" id="KW-1133">Transmembrane helix</keyword>
<keyword evidence="4" id="KW-0843">Virulence</keyword>
<dbReference type="HOGENOM" id="CLU_000043_2_1_4"/>
<dbReference type="Pfam" id="PF13018">
    <property type="entry name" value="ESPR"/>
    <property type="match status" value="1"/>
</dbReference>
<feature type="transmembrane region" description="Helical" evidence="7">
    <location>
        <begin position="64"/>
        <end position="81"/>
    </location>
</feature>
<dbReference type="Gene3D" id="2.160.20.10">
    <property type="entry name" value="Single-stranded right-handed beta-helix, Pectin lyase-like"/>
    <property type="match status" value="1"/>
</dbReference>
<keyword evidence="3" id="KW-1266">Target cell cytoplasm</keyword>
<reference evidence="9 10" key="1">
    <citation type="journal article" date="2014" name="Genome Announc.">
        <title>Draft Genome Sequence of Advenella kashmirensis Strain W13003, a Polycyclic Aromatic Hydrocarbon-Degrading Bacterium.</title>
        <authorList>
            <person name="Wang X."/>
            <person name="Jin D."/>
            <person name="Zhou L."/>
            <person name="Wu L."/>
            <person name="An W."/>
            <person name="Zhao L."/>
        </authorList>
    </citation>
    <scope>NUCLEOTIDE SEQUENCE [LARGE SCALE GENOMIC DNA]</scope>
    <source>
        <strain evidence="9 10">W13003</strain>
    </source>
</reference>
<dbReference type="eggNOG" id="COG3210">
    <property type="taxonomic scope" value="Bacteria"/>
</dbReference>
<comment type="similarity">
    <text evidence="5">In the N-terminal section; belongs to the CdiA toxin family.</text>
</comment>
<evidence type="ECO:0000259" key="8">
    <source>
        <dbReference type="SMART" id="SM00912"/>
    </source>
</evidence>
<evidence type="ECO:0000256" key="5">
    <source>
        <dbReference type="ARBA" id="ARBA00024043"/>
    </source>
</evidence>
<evidence type="ECO:0000256" key="1">
    <source>
        <dbReference type="ARBA" id="ARBA00004219"/>
    </source>
</evidence>
<name>V8QTQ2_9BURK</name>
<protein>
    <recommendedName>
        <fullName evidence="8">Filamentous haemagglutinin FhaB/tRNA nuclease CdiA-like TPS domain-containing protein</fullName>
    </recommendedName>
</protein>
<feature type="region of interest" description="Disordered" evidence="6">
    <location>
        <begin position="1659"/>
        <end position="1681"/>
    </location>
</feature>
<dbReference type="EMBL" id="AYXT01000010">
    <property type="protein sequence ID" value="ETF02389.1"/>
    <property type="molecule type" value="Genomic_DNA"/>
</dbReference>
<dbReference type="InterPro" id="IPR006914">
    <property type="entry name" value="VENN_dom"/>
</dbReference>
<dbReference type="RefSeq" id="WP_024005897.1">
    <property type="nucleotide sequence ID" value="NZ_KI650980.1"/>
</dbReference>